<gene>
    <name evidence="1" type="ORF">METZ01_LOCUS73126</name>
</gene>
<feature type="non-terminal residue" evidence="1">
    <location>
        <position position="1"/>
    </location>
</feature>
<accession>A0A381TW57</accession>
<reference evidence="1" key="1">
    <citation type="submission" date="2018-05" db="EMBL/GenBank/DDBJ databases">
        <authorList>
            <person name="Lanie J.A."/>
            <person name="Ng W.-L."/>
            <person name="Kazmierczak K.M."/>
            <person name="Andrzejewski T.M."/>
            <person name="Davidsen T.M."/>
            <person name="Wayne K.J."/>
            <person name="Tettelin H."/>
            <person name="Glass J.I."/>
            <person name="Rusch D."/>
            <person name="Podicherti R."/>
            <person name="Tsui H.-C.T."/>
            <person name="Winkler M.E."/>
        </authorList>
    </citation>
    <scope>NUCLEOTIDE SEQUENCE</scope>
</reference>
<sequence>YGCELNSKHGPTVAHALRDLSGALAHLADTLDKASPN</sequence>
<evidence type="ECO:0000313" key="1">
    <source>
        <dbReference type="EMBL" id="SVA20272.1"/>
    </source>
</evidence>
<proteinExistence type="predicted"/>
<name>A0A381TW57_9ZZZZ</name>
<dbReference type="EMBL" id="UINC01005277">
    <property type="protein sequence ID" value="SVA20272.1"/>
    <property type="molecule type" value="Genomic_DNA"/>
</dbReference>
<protein>
    <submittedName>
        <fullName evidence="1">Uncharacterized protein</fullName>
    </submittedName>
</protein>
<organism evidence="1">
    <name type="scientific">marine metagenome</name>
    <dbReference type="NCBI Taxonomy" id="408172"/>
    <lineage>
        <taxon>unclassified sequences</taxon>
        <taxon>metagenomes</taxon>
        <taxon>ecological metagenomes</taxon>
    </lineage>
</organism>
<dbReference type="AlphaFoldDB" id="A0A381TW57"/>